<keyword evidence="2" id="KW-1185">Reference proteome</keyword>
<accession>A0A841L8L4</accession>
<protein>
    <recommendedName>
        <fullName evidence="3">Helix-turn-helix domain-containing protein</fullName>
    </recommendedName>
</protein>
<evidence type="ECO:0000313" key="1">
    <source>
        <dbReference type="EMBL" id="MBB6228894.1"/>
    </source>
</evidence>
<organism evidence="1 2">
    <name type="scientific">Polymorphobacter multimanifer</name>
    <dbReference type="NCBI Taxonomy" id="1070431"/>
    <lineage>
        <taxon>Bacteria</taxon>
        <taxon>Pseudomonadati</taxon>
        <taxon>Pseudomonadota</taxon>
        <taxon>Alphaproteobacteria</taxon>
        <taxon>Sphingomonadales</taxon>
        <taxon>Sphingosinicellaceae</taxon>
        <taxon>Polymorphobacter</taxon>
    </lineage>
</organism>
<dbReference type="AlphaFoldDB" id="A0A841L8L4"/>
<gene>
    <name evidence="1" type="ORF">FHS79_003088</name>
</gene>
<proteinExistence type="predicted"/>
<sequence>MTDPCSTNGGGAPLPHYLSPLDLETWFRIPRGTSAKWRTNGSGPPFAKLGAKVLYQTADFVQWINERRSVCATNGSVLN</sequence>
<reference evidence="1 2" key="1">
    <citation type="submission" date="2020-08" db="EMBL/GenBank/DDBJ databases">
        <title>Genomic Encyclopedia of Type Strains, Phase IV (KMG-IV): sequencing the most valuable type-strain genomes for metagenomic binning, comparative biology and taxonomic classification.</title>
        <authorList>
            <person name="Goeker M."/>
        </authorList>
    </citation>
    <scope>NUCLEOTIDE SEQUENCE [LARGE SCALE GENOMIC DNA]</scope>
    <source>
        <strain evidence="1 2">DSM 102189</strain>
    </source>
</reference>
<evidence type="ECO:0008006" key="3">
    <source>
        <dbReference type="Google" id="ProtNLM"/>
    </source>
</evidence>
<dbReference type="Proteomes" id="UP000538147">
    <property type="component" value="Unassembled WGS sequence"/>
</dbReference>
<evidence type="ECO:0000313" key="2">
    <source>
        <dbReference type="Proteomes" id="UP000538147"/>
    </source>
</evidence>
<name>A0A841L8L4_9SPHN</name>
<dbReference type="EMBL" id="JACIIV010000027">
    <property type="protein sequence ID" value="MBB6228894.1"/>
    <property type="molecule type" value="Genomic_DNA"/>
</dbReference>
<dbReference type="RefSeq" id="WP_184202071.1">
    <property type="nucleotide sequence ID" value="NZ_BMOX01000068.1"/>
</dbReference>
<comment type="caution">
    <text evidence="1">The sequence shown here is derived from an EMBL/GenBank/DDBJ whole genome shotgun (WGS) entry which is preliminary data.</text>
</comment>